<proteinExistence type="predicted"/>
<dbReference type="EMBL" id="JABXYK010000027">
    <property type="protein sequence ID" value="NVP58484.1"/>
    <property type="molecule type" value="Genomic_DNA"/>
</dbReference>
<gene>
    <name evidence="1" type="ORF">HV823_24950</name>
</gene>
<evidence type="ECO:0000313" key="1">
    <source>
        <dbReference type="EMBL" id="NVP58484.1"/>
    </source>
</evidence>
<reference evidence="1 2" key="1">
    <citation type="submission" date="2020-06" db="EMBL/GenBank/DDBJ databases">
        <title>Rhizobium sp.nov. isolated from the tomato plant.</title>
        <authorList>
            <person name="Thin K.K."/>
            <person name="Zhang X."/>
            <person name="He S."/>
        </authorList>
    </citation>
    <scope>NUCLEOTIDE SEQUENCE [LARGE SCALE GENOMIC DNA]</scope>
    <source>
        <strain evidence="1 2">DBTS2</strain>
    </source>
</reference>
<protein>
    <submittedName>
        <fullName evidence="1">Uncharacterized protein</fullName>
    </submittedName>
</protein>
<accession>A0ABX2QQA1</accession>
<sequence>MRNVNTAVAFPPSFCRVSYGVQAGGARFILEKVLDIQLFTLNSHLAVKTASAKGLMLFRHIAASTASVSGPRDLRFNSR</sequence>
<name>A0ABX2QQA1_9HYPH</name>
<comment type="caution">
    <text evidence="1">The sequence shown here is derived from an EMBL/GenBank/DDBJ whole genome shotgun (WGS) entry which is preliminary data.</text>
</comment>
<organism evidence="1 2">
    <name type="scientific">Mycoplana rhizolycopersici</name>
    <dbReference type="NCBI Taxonomy" id="2746702"/>
    <lineage>
        <taxon>Bacteria</taxon>
        <taxon>Pseudomonadati</taxon>
        <taxon>Pseudomonadota</taxon>
        <taxon>Alphaproteobacteria</taxon>
        <taxon>Hyphomicrobiales</taxon>
        <taxon>Rhizobiaceae</taxon>
        <taxon>Mycoplana</taxon>
    </lineage>
</organism>
<keyword evidence="2" id="KW-1185">Reference proteome</keyword>
<evidence type="ECO:0000313" key="2">
    <source>
        <dbReference type="Proteomes" id="UP000659172"/>
    </source>
</evidence>
<dbReference type="Proteomes" id="UP000659172">
    <property type="component" value="Unassembled WGS sequence"/>
</dbReference>
<dbReference type="RefSeq" id="WP_176952383.1">
    <property type="nucleotide sequence ID" value="NZ_JABXYK010000027.1"/>
</dbReference>